<dbReference type="Proteomes" id="UP000433575">
    <property type="component" value="Unassembled WGS sequence"/>
</dbReference>
<accession>A0A6N7S5P5</accession>
<comment type="caution">
    <text evidence="1">The sequence shown here is derived from an EMBL/GenBank/DDBJ whole genome shotgun (WGS) entry which is preliminary data.</text>
</comment>
<dbReference type="Proteomes" id="UP000480929">
    <property type="component" value="Unassembled WGS sequence"/>
</dbReference>
<gene>
    <name evidence="2" type="ORF">GKD88_03615</name>
    <name evidence="1" type="ORF">GKE08_04885</name>
</gene>
<evidence type="ECO:0000313" key="1">
    <source>
        <dbReference type="EMBL" id="MSA88656.1"/>
    </source>
</evidence>
<sequence>MKRVFKLLGLVLAVVVALKLNDIYHNAYPKFKSEACDECQELTEAPNGKTVNLFFRDTMGEGWFQVRDIYYKQNIWDRRKWIGQGLDYNGGNQDAGLQMMLYFSSYELPPYITRGIYLKEDSMMISEVPISLKKGAYDDAELLFYDFKFEYDSLYVFGTMRITR</sequence>
<reference evidence="3 4" key="1">
    <citation type="journal article" date="2019" name="Nat. Med.">
        <title>A library of human gut bacterial isolates paired with longitudinal multiomics data enables mechanistic microbiome research.</title>
        <authorList>
            <person name="Poyet M."/>
            <person name="Groussin M."/>
            <person name="Gibbons S.M."/>
            <person name="Avila-Pacheco J."/>
            <person name="Jiang X."/>
            <person name="Kearney S.M."/>
            <person name="Perrotta A.R."/>
            <person name="Berdy B."/>
            <person name="Zhao S."/>
            <person name="Lieberman T.D."/>
            <person name="Swanson P.K."/>
            <person name="Smith M."/>
            <person name="Roesemann S."/>
            <person name="Alexander J.E."/>
            <person name="Rich S.A."/>
            <person name="Livny J."/>
            <person name="Vlamakis H."/>
            <person name="Clish C."/>
            <person name="Bullock K."/>
            <person name="Deik A."/>
            <person name="Scott J."/>
            <person name="Pierce K.A."/>
            <person name="Xavier R.J."/>
            <person name="Alm E.J."/>
        </authorList>
    </citation>
    <scope>NUCLEOTIDE SEQUENCE [LARGE SCALE GENOMIC DNA]</scope>
    <source>
        <strain evidence="1 3">BIOML-A4</strain>
        <strain evidence="2 4">BIOML-A5</strain>
    </source>
</reference>
<evidence type="ECO:0000313" key="2">
    <source>
        <dbReference type="EMBL" id="MSC32203.1"/>
    </source>
</evidence>
<proteinExistence type="predicted"/>
<dbReference type="RefSeq" id="WP_154238157.1">
    <property type="nucleotide sequence ID" value="NZ_CALJPI010000121.1"/>
</dbReference>
<dbReference type="EMBL" id="WKPJ01000004">
    <property type="protein sequence ID" value="MSA88656.1"/>
    <property type="molecule type" value="Genomic_DNA"/>
</dbReference>
<evidence type="ECO:0000313" key="4">
    <source>
        <dbReference type="Proteomes" id="UP000480929"/>
    </source>
</evidence>
<dbReference type="OrthoDB" id="9928032at2"/>
<dbReference type="EMBL" id="WKPI01000003">
    <property type="protein sequence ID" value="MSC32203.1"/>
    <property type="molecule type" value="Genomic_DNA"/>
</dbReference>
<evidence type="ECO:0000313" key="3">
    <source>
        <dbReference type="Proteomes" id="UP000433575"/>
    </source>
</evidence>
<name>A0A6N7S5P5_9FIRM</name>
<keyword evidence="4" id="KW-1185">Reference proteome</keyword>
<dbReference type="AlphaFoldDB" id="A0A6N7S5P5"/>
<protein>
    <submittedName>
        <fullName evidence="1">Uncharacterized protein</fullName>
    </submittedName>
</protein>
<organism evidence="1 3">
    <name type="scientific">Holdemania massiliensis</name>
    <dbReference type="NCBI Taxonomy" id="1468449"/>
    <lineage>
        <taxon>Bacteria</taxon>
        <taxon>Bacillati</taxon>
        <taxon>Bacillota</taxon>
        <taxon>Erysipelotrichia</taxon>
        <taxon>Erysipelotrichales</taxon>
        <taxon>Erysipelotrichaceae</taxon>
        <taxon>Holdemania</taxon>
    </lineage>
</organism>